<keyword evidence="1" id="KW-0472">Membrane</keyword>
<evidence type="ECO:0000313" key="2">
    <source>
        <dbReference type="EMBL" id="GEM47414.1"/>
    </source>
</evidence>
<proteinExistence type="predicted"/>
<organism evidence="2 3">
    <name type="scientific">Deinococcus cellulosilyticus (strain DSM 18568 / NBRC 106333 / KACC 11606 / 5516J-15)</name>
    <dbReference type="NCBI Taxonomy" id="1223518"/>
    <lineage>
        <taxon>Bacteria</taxon>
        <taxon>Thermotogati</taxon>
        <taxon>Deinococcota</taxon>
        <taxon>Deinococci</taxon>
        <taxon>Deinococcales</taxon>
        <taxon>Deinococcaceae</taxon>
        <taxon>Deinococcus</taxon>
    </lineage>
</organism>
<reference evidence="2 3" key="1">
    <citation type="submission" date="2019-07" db="EMBL/GenBank/DDBJ databases">
        <title>Whole genome shotgun sequence of Deinococcus cellulosilyticus NBRC 106333.</title>
        <authorList>
            <person name="Hosoyama A."/>
            <person name="Uohara A."/>
            <person name="Ohji S."/>
            <person name="Ichikawa N."/>
        </authorList>
    </citation>
    <scope>NUCLEOTIDE SEQUENCE [LARGE SCALE GENOMIC DNA]</scope>
    <source>
        <strain evidence="2 3">NBRC 106333</strain>
    </source>
</reference>
<protein>
    <submittedName>
        <fullName evidence="2">Uncharacterized protein</fullName>
    </submittedName>
</protein>
<gene>
    <name evidence="2" type="ORF">DC3_30490</name>
</gene>
<keyword evidence="1" id="KW-1133">Transmembrane helix</keyword>
<comment type="caution">
    <text evidence="2">The sequence shown here is derived from an EMBL/GenBank/DDBJ whole genome shotgun (WGS) entry which is preliminary data.</text>
</comment>
<dbReference type="EMBL" id="BJXB01000013">
    <property type="protein sequence ID" value="GEM47414.1"/>
    <property type="molecule type" value="Genomic_DNA"/>
</dbReference>
<dbReference type="AlphaFoldDB" id="A0A511N3H9"/>
<accession>A0A511N3H9</accession>
<name>A0A511N3H9_DEIC1</name>
<sequence length="101" mass="11346">MWGLVLWWYSIELPKWVGFVRKAGQNLSPELQSMLFLHPYAGWLLGIIMLLFSFLAARGRNARAFANIQVCSALVAALAVGWVMWGIYQSIKGAVGFPLLF</sequence>
<dbReference type="Proteomes" id="UP000321306">
    <property type="component" value="Unassembled WGS sequence"/>
</dbReference>
<keyword evidence="3" id="KW-1185">Reference proteome</keyword>
<evidence type="ECO:0000256" key="1">
    <source>
        <dbReference type="SAM" id="Phobius"/>
    </source>
</evidence>
<feature type="transmembrane region" description="Helical" evidence="1">
    <location>
        <begin position="64"/>
        <end position="88"/>
    </location>
</feature>
<evidence type="ECO:0000313" key="3">
    <source>
        <dbReference type="Proteomes" id="UP000321306"/>
    </source>
</evidence>
<keyword evidence="1" id="KW-0812">Transmembrane</keyword>
<feature type="transmembrane region" description="Helical" evidence="1">
    <location>
        <begin position="40"/>
        <end position="57"/>
    </location>
</feature>